<dbReference type="InterPro" id="IPR027417">
    <property type="entry name" value="P-loop_NTPase"/>
</dbReference>
<dbReference type="Proteomes" id="UP001596425">
    <property type="component" value="Unassembled WGS sequence"/>
</dbReference>
<evidence type="ECO:0000313" key="1">
    <source>
        <dbReference type="EMBL" id="MFC6632616.1"/>
    </source>
</evidence>
<comment type="caution">
    <text evidence="1">The sequence shown here is derived from an EMBL/GenBank/DDBJ whole genome shotgun (WGS) entry which is preliminary data.</text>
</comment>
<dbReference type="Gene3D" id="3.40.50.300">
    <property type="entry name" value="P-loop containing nucleotide triphosphate hydrolases"/>
    <property type="match status" value="1"/>
</dbReference>
<gene>
    <name evidence="1" type="ORF">ACFQBM_04950</name>
</gene>
<keyword evidence="2" id="KW-1185">Reference proteome</keyword>
<name>A0ABW1YIR2_9GAMM</name>
<dbReference type="EMBL" id="JBHSVR010000001">
    <property type="protein sequence ID" value="MFC6632616.1"/>
    <property type="molecule type" value="Genomic_DNA"/>
</dbReference>
<organism evidence="1 2">
    <name type="scientific">Microbulbifer taiwanensis</name>
    <dbReference type="NCBI Taxonomy" id="986746"/>
    <lineage>
        <taxon>Bacteria</taxon>
        <taxon>Pseudomonadati</taxon>
        <taxon>Pseudomonadota</taxon>
        <taxon>Gammaproteobacteria</taxon>
        <taxon>Cellvibrionales</taxon>
        <taxon>Microbulbiferaceae</taxon>
        <taxon>Microbulbifer</taxon>
    </lineage>
</organism>
<dbReference type="SUPFAM" id="SSF52540">
    <property type="entry name" value="P-loop containing nucleoside triphosphate hydrolases"/>
    <property type="match status" value="1"/>
</dbReference>
<evidence type="ECO:0000313" key="2">
    <source>
        <dbReference type="Proteomes" id="UP001596425"/>
    </source>
</evidence>
<reference evidence="2" key="1">
    <citation type="journal article" date="2019" name="Int. J. Syst. Evol. Microbiol.">
        <title>The Global Catalogue of Microorganisms (GCM) 10K type strain sequencing project: providing services to taxonomists for standard genome sequencing and annotation.</title>
        <authorList>
            <consortium name="The Broad Institute Genomics Platform"/>
            <consortium name="The Broad Institute Genome Sequencing Center for Infectious Disease"/>
            <person name="Wu L."/>
            <person name="Ma J."/>
        </authorList>
    </citation>
    <scope>NUCLEOTIDE SEQUENCE [LARGE SCALE GENOMIC DNA]</scope>
    <source>
        <strain evidence="2">CGMCC 1.13718</strain>
    </source>
</reference>
<sequence>MRTLFLHIGFHKTGSSSLQLALKSHSDRLLEKGFEFVSLGKKGNSSSSIKVSKRDGRLAFRISPRYEQLLAASREERVIVSGEHFAFLHSATDIEQLRTLCGKYFDETVIVAYLRRQDRQAMSFKQQAARACERDWSSSSKLMGHSDGAFPALSEDVKTYYDYFAKLQLWERYFGRHALRVREFEPGSLDGSDIVTDFAHLLGGSVEIPPCRINESICRKQFLLTHKLIDLGVARREIEKLRPLMATDSARLMPSRSSALAFFLQFEDSNRQLNDRYLPRESGLAFSDDFSVYPDEGNDRISVSDLVRWAPDLFTAGLTGPAGLRDALLVDRLEALLAEQSEGGEDNSLLGELGALRQCLLRTATTVPQRRPWYRRLGIGKSSGR</sequence>
<protein>
    <recommendedName>
        <fullName evidence="3">Sulfotransferase domain-containing protein</fullName>
    </recommendedName>
</protein>
<evidence type="ECO:0008006" key="3">
    <source>
        <dbReference type="Google" id="ProtNLM"/>
    </source>
</evidence>
<proteinExistence type="predicted"/>
<accession>A0ABW1YIR2</accession>
<dbReference type="RefSeq" id="WP_193192040.1">
    <property type="nucleotide sequence ID" value="NZ_JACZFR010000025.1"/>
</dbReference>